<feature type="active site" description="Nucleophile" evidence="10">
    <location>
        <position position="11"/>
    </location>
</feature>
<keyword evidence="17" id="KW-1185">Reference proteome</keyword>
<accession>A0AAD0QIA7</accession>
<gene>
    <name evidence="14" type="primary">gmhB</name>
    <name evidence="14" type="ORF">ATR_0531</name>
    <name evidence="15" type="ORF">CRU87_00065</name>
</gene>
<dbReference type="SUPFAM" id="SSF56784">
    <property type="entry name" value="HAD-like"/>
    <property type="match status" value="1"/>
</dbReference>
<dbReference type="PANTHER" id="PTHR42891">
    <property type="entry name" value="D-GLYCERO-BETA-D-MANNO-HEPTOSE-1,7-BISPHOSPHATE 7-PHOSPHATASE"/>
    <property type="match status" value="1"/>
</dbReference>
<feature type="binding site" evidence="11">
    <location>
        <position position="128"/>
    </location>
    <ligand>
        <name>substrate</name>
    </ligand>
</feature>
<dbReference type="GO" id="GO:0005975">
    <property type="term" value="P:carbohydrate metabolic process"/>
    <property type="evidence" value="ECO:0007669"/>
    <property type="project" value="InterPro"/>
</dbReference>
<dbReference type="KEGG" id="atp:ATR_0531"/>
<dbReference type="FunFam" id="3.40.50.1000:FF:000037">
    <property type="entry name" value="D,D-heptose 1,7-bisphosphate phosphatase"/>
    <property type="match status" value="1"/>
</dbReference>
<evidence type="ECO:0000256" key="4">
    <source>
        <dbReference type="ARBA" id="ARBA00022801"/>
    </source>
</evidence>
<dbReference type="NCBIfam" id="TIGR00213">
    <property type="entry name" value="GmhB_yaeD"/>
    <property type="match status" value="1"/>
</dbReference>
<proteinExistence type="inferred from homology"/>
<dbReference type="GO" id="GO:0005737">
    <property type="term" value="C:cytoplasm"/>
    <property type="evidence" value="ECO:0007669"/>
    <property type="project" value="UniProtKB-SubCell"/>
</dbReference>
<comment type="subcellular location">
    <subcellularLocation>
        <location evidence="1 9">Cytoplasm</location>
    </subcellularLocation>
</comment>
<evidence type="ECO:0000256" key="2">
    <source>
        <dbReference type="ARBA" id="ARBA00022490"/>
    </source>
</evidence>
<feature type="binding site" evidence="13">
    <location>
        <position position="92"/>
    </location>
    <ligand>
        <name>Zn(2+)</name>
        <dbReference type="ChEBI" id="CHEBI:29105"/>
    </ligand>
</feature>
<feature type="site" description="Stabilizes the phosphoryl group" evidence="12">
    <location>
        <position position="102"/>
    </location>
</feature>
<evidence type="ECO:0000256" key="13">
    <source>
        <dbReference type="PIRSR" id="PIRSR004682-4"/>
    </source>
</evidence>
<feature type="binding site" evidence="13">
    <location>
        <position position="11"/>
    </location>
    <ligand>
        <name>Mg(2+)</name>
        <dbReference type="ChEBI" id="CHEBI:18420"/>
    </ligand>
</feature>
<evidence type="ECO:0000256" key="6">
    <source>
        <dbReference type="ARBA" id="ARBA00023277"/>
    </source>
</evidence>
<evidence type="ECO:0000313" key="16">
    <source>
        <dbReference type="Proteomes" id="UP000254504"/>
    </source>
</evidence>
<feature type="site" description="Contributes to substrate recognition" evidence="12">
    <location>
        <position position="101"/>
    </location>
</feature>
<dbReference type="InterPro" id="IPR004446">
    <property type="entry name" value="Heptose_bisP_phosphatase"/>
</dbReference>
<dbReference type="Pfam" id="PF13242">
    <property type="entry name" value="Hydrolase_like"/>
    <property type="match status" value="1"/>
</dbReference>
<dbReference type="EMBL" id="PDKD01000001">
    <property type="protein sequence ID" value="RXJ92920.1"/>
    <property type="molecule type" value="Genomic_DNA"/>
</dbReference>
<keyword evidence="13" id="KW-0460">Magnesium</keyword>
<organism evidence="14 16">
    <name type="scientific">Aliarcobacter trophiarum LMG 25534</name>
    <dbReference type="NCBI Taxonomy" id="1032241"/>
    <lineage>
        <taxon>Bacteria</taxon>
        <taxon>Pseudomonadati</taxon>
        <taxon>Campylobacterota</taxon>
        <taxon>Epsilonproteobacteria</taxon>
        <taxon>Campylobacterales</taxon>
        <taxon>Arcobacteraceae</taxon>
        <taxon>Aliarcobacter</taxon>
    </lineage>
</organism>
<evidence type="ECO:0000256" key="8">
    <source>
        <dbReference type="ARBA" id="ARBA00061616"/>
    </source>
</evidence>
<feature type="binding site" evidence="13">
    <location>
        <position position="90"/>
    </location>
    <ligand>
        <name>Zn(2+)</name>
        <dbReference type="ChEBI" id="CHEBI:29105"/>
    </ligand>
</feature>
<feature type="binding site" evidence="11">
    <location>
        <begin position="9"/>
        <end position="11"/>
    </location>
    <ligand>
        <name>substrate</name>
    </ligand>
</feature>
<feature type="binding site" evidence="13">
    <location>
        <position position="9"/>
    </location>
    <ligand>
        <name>Mg(2+)</name>
        <dbReference type="ChEBI" id="CHEBI:18420"/>
    </ligand>
</feature>
<comment type="cofactor">
    <cofactor evidence="13">
        <name>Zn(2+)</name>
        <dbReference type="ChEBI" id="CHEBI:29105"/>
    </cofactor>
</comment>
<feature type="binding site" evidence="11">
    <location>
        <begin position="101"/>
        <end position="102"/>
    </location>
    <ligand>
        <name>substrate</name>
    </ligand>
</feature>
<dbReference type="RefSeq" id="WP_115427948.1">
    <property type="nucleotide sequence ID" value="NZ_CP031367.1"/>
</dbReference>
<evidence type="ECO:0000256" key="1">
    <source>
        <dbReference type="ARBA" id="ARBA00004496"/>
    </source>
</evidence>
<feature type="site" description="Stabilizes the phosphoryl group" evidence="12">
    <location>
        <position position="51"/>
    </location>
</feature>
<reference evidence="15 17" key="1">
    <citation type="submission" date="2017-10" db="EMBL/GenBank/DDBJ databases">
        <title>Genomics of the genus Arcobacter.</title>
        <authorList>
            <person name="Perez-Cataluna A."/>
            <person name="Figueras M.J."/>
        </authorList>
    </citation>
    <scope>NUCLEOTIDE SEQUENCE [LARGE SCALE GENOMIC DNA]</scope>
    <source>
        <strain evidence="15 17">LMG 25534</strain>
    </source>
</reference>
<dbReference type="InterPro" id="IPR006549">
    <property type="entry name" value="HAD-SF_hydro_IIIA"/>
</dbReference>
<dbReference type="CDD" id="cd07503">
    <property type="entry name" value="HAD_HisB-N"/>
    <property type="match status" value="1"/>
</dbReference>
<dbReference type="AlphaFoldDB" id="A0AAD0QIA7"/>
<dbReference type="InterPro" id="IPR023214">
    <property type="entry name" value="HAD_sf"/>
</dbReference>
<evidence type="ECO:0000256" key="9">
    <source>
        <dbReference type="PIRNR" id="PIRNR004682"/>
    </source>
</evidence>
<evidence type="ECO:0000256" key="3">
    <source>
        <dbReference type="ARBA" id="ARBA00022723"/>
    </source>
</evidence>
<name>A0AAD0QIA7_9BACT</name>
<feature type="active site" description="Nucleophile" evidence="10">
    <location>
        <position position="9"/>
    </location>
</feature>
<feature type="binding site" evidence="13">
    <location>
        <position position="128"/>
    </location>
    <ligand>
        <name>Mg(2+)</name>
        <dbReference type="ChEBI" id="CHEBI:18420"/>
    </ligand>
</feature>
<dbReference type="EMBL" id="CP031367">
    <property type="protein sequence ID" value="AXK48412.1"/>
    <property type="molecule type" value="Genomic_DNA"/>
</dbReference>
<feature type="binding site" evidence="13">
    <location>
        <position position="127"/>
    </location>
    <ligand>
        <name>Mg(2+)</name>
        <dbReference type="ChEBI" id="CHEBI:18420"/>
    </ligand>
</feature>
<dbReference type="GO" id="GO:0046872">
    <property type="term" value="F:metal ion binding"/>
    <property type="evidence" value="ECO:0007669"/>
    <property type="project" value="UniProtKB-KW"/>
</dbReference>
<feature type="binding site" evidence="13">
    <location>
        <position position="100"/>
    </location>
    <ligand>
        <name>Zn(2+)</name>
        <dbReference type="ChEBI" id="CHEBI:29105"/>
    </ligand>
</feature>
<evidence type="ECO:0000256" key="10">
    <source>
        <dbReference type="PIRSR" id="PIRSR004682-1"/>
    </source>
</evidence>
<evidence type="ECO:0000313" key="17">
    <source>
        <dbReference type="Proteomes" id="UP000289132"/>
    </source>
</evidence>
<dbReference type="PANTHER" id="PTHR42891:SF1">
    <property type="entry name" value="D-GLYCERO-BETA-D-MANNO-HEPTOSE-1,7-BISPHOSPHATE 7-PHOSPHATASE"/>
    <property type="match status" value="1"/>
</dbReference>
<dbReference type="PIRSF" id="PIRSF004682">
    <property type="entry name" value="GmhB"/>
    <property type="match status" value="1"/>
</dbReference>
<keyword evidence="6 9" id="KW-0119">Carbohydrate metabolism</keyword>
<feature type="binding site" evidence="11">
    <location>
        <begin position="51"/>
        <end position="54"/>
    </location>
    <ligand>
        <name>substrate</name>
    </ligand>
</feature>
<feature type="binding site" evidence="13">
    <location>
        <position position="98"/>
    </location>
    <ligand>
        <name>Zn(2+)</name>
        <dbReference type="ChEBI" id="CHEBI:29105"/>
    </ligand>
</feature>
<protein>
    <recommendedName>
        <fullName evidence="7 9">D,D-heptose 1,7-bisphosphate phosphatase</fullName>
        <ecNumber evidence="9">3.1.3.-</ecNumber>
    </recommendedName>
</protein>
<comment type="similarity">
    <text evidence="8 9">Belongs to the gmhB family.</text>
</comment>
<dbReference type="Gene3D" id="3.40.50.1000">
    <property type="entry name" value="HAD superfamily/HAD-like"/>
    <property type="match status" value="1"/>
</dbReference>
<keyword evidence="3 13" id="KW-0479">Metal-binding</keyword>
<evidence type="ECO:0000313" key="14">
    <source>
        <dbReference type="EMBL" id="AXK48412.1"/>
    </source>
</evidence>
<dbReference type="Proteomes" id="UP000289132">
    <property type="component" value="Unassembled WGS sequence"/>
</dbReference>
<dbReference type="InterPro" id="IPR006543">
    <property type="entry name" value="Histidinol-phos"/>
</dbReference>
<evidence type="ECO:0000256" key="5">
    <source>
        <dbReference type="ARBA" id="ARBA00022833"/>
    </source>
</evidence>
<dbReference type="NCBIfam" id="NF006506">
    <property type="entry name" value="PRK08942.1"/>
    <property type="match status" value="1"/>
</dbReference>
<evidence type="ECO:0000256" key="7">
    <source>
        <dbReference type="ARBA" id="ARBA00031828"/>
    </source>
</evidence>
<evidence type="ECO:0000256" key="11">
    <source>
        <dbReference type="PIRSR" id="PIRSR004682-2"/>
    </source>
</evidence>
<sequence length="171" mass="19915">MQKKIIYLDRDGVINEDFGYVYQIENFKFINSVFEACREFLKLGFEIIIVTNQSGIGRGYYTVEEFKTLSKYMLDEFKKEGIDILKIYFCPHNPEENCTCRKPKNGMILQSLNDFSIDLANSWLIGDKESDIECAKNGKIRNKVLINKDKETNSEFFVAKNLKDSLKYIKG</sequence>
<dbReference type="EC" id="3.1.3.-" evidence="9"/>
<keyword evidence="5 13" id="KW-0862">Zinc</keyword>
<dbReference type="NCBIfam" id="TIGR01656">
    <property type="entry name" value="Histidinol-ppas"/>
    <property type="match status" value="1"/>
</dbReference>
<keyword evidence="2 9" id="KW-0963">Cytoplasm</keyword>
<dbReference type="GO" id="GO:0016791">
    <property type="term" value="F:phosphatase activity"/>
    <property type="evidence" value="ECO:0007669"/>
    <property type="project" value="InterPro"/>
</dbReference>
<reference evidence="14 16" key="2">
    <citation type="submission" date="2018-07" db="EMBL/GenBank/DDBJ databases">
        <title>Complete genome of the Arcobacter trophiarum type strain LMG 25534.</title>
        <authorList>
            <person name="Miller W.G."/>
            <person name="Yee E."/>
        </authorList>
    </citation>
    <scope>NUCLEOTIDE SEQUENCE [LARGE SCALE GENOMIC DNA]</scope>
    <source>
        <strain evidence="14 16">LMG 25534</strain>
    </source>
</reference>
<evidence type="ECO:0000313" key="15">
    <source>
        <dbReference type="EMBL" id="RXJ92920.1"/>
    </source>
</evidence>
<feature type="binding site" evidence="11">
    <location>
        <begin position="17"/>
        <end position="20"/>
    </location>
    <ligand>
        <name>substrate</name>
    </ligand>
</feature>
<keyword evidence="4 9" id="KW-0378">Hydrolase</keyword>
<evidence type="ECO:0000256" key="12">
    <source>
        <dbReference type="PIRSR" id="PIRSR004682-3"/>
    </source>
</evidence>
<comment type="cofactor">
    <cofactor evidence="13">
        <name>Mg(2+)</name>
        <dbReference type="ChEBI" id="CHEBI:18420"/>
    </cofactor>
</comment>
<dbReference type="InterPro" id="IPR036412">
    <property type="entry name" value="HAD-like_sf"/>
</dbReference>
<dbReference type="Proteomes" id="UP000254504">
    <property type="component" value="Chromosome"/>
</dbReference>
<dbReference type="NCBIfam" id="TIGR01662">
    <property type="entry name" value="HAD-SF-IIIA"/>
    <property type="match status" value="1"/>
</dbReference>